<keyword evidence="2" id="KW-1185">Reference proteome</keyword>
<gene>
    <name evidence="1" type="ORF">ACFSOY_02065</name>
</gene>
<dbReference type="EMBL" id="JBHUIO010000002">
    <property type="protein sequence ID" value="MFD2168803.1"/>
    <property type="molecule type" value="Genomic_DNA"/>
</dbReference>
<dbReference type="InterPro" id="IPR009910">
    <property type="entry name" value="DUF1450"/>
</dbReference>
<sequence length="80" mass="8866">MGIVIVEVCDVNPASGLELESLEIKYPGTSVIRTPCLSNCSQCAQHPYAYVNGEIYWADTTDQLWNKLQAAIEQELASFE</sequence>
<evidence type="ECO:0000313" key="1">
    <source>
        <dbReference type="EMBL" id="MFD2168803.1"/>
    </source>
</evidence>
<dbReference type="Pfam" id="PF07293">
    <property type="entry name" value="DUF1450"/>
    <property type="match status" value="1"/>
</dbReference>
<organism evidence="1 2">
    <name type="scientific">Tumebacillus lipolyticus</name>
    <dbReference type="NCBI Taxonomy" id="1280370"/>
    <lineage>
        <taxon>Bacteria</taxon>
        <taxon>Bacillati</taxon>
        <taxon>Bacillota</taxon>
        <taxon>Bacilli</taxon>
        <taxon>Bacillales</taxon>
        <taxon>Alicyclobacillaceae</taxon>
        <taxon>Tumebacillus</taxon>
    </lineage>
</organism>
<proteinExistence type="predicted"/>
<comment type="caution">
    <text evidence="1">The sequence shown here is derived from an EMBL/GenBank/DDBJ whole genome shotgun (WGS) entry which is preliminary data.</text>
</comment>
<accession>A0ABW4ZS58</accession>
<protein>
    <submittedName>
        <fullName evidence="1">DUF1450 domain-containing protein</fullName>
    </submittedName>
</protein>
<name>A0ABW4ZS58_9BACL</name>
<dbReference type="Proteomes" id="UP001597343">
    <property type="component" value="Unassembled WGS sequence"/>
</dbReference>
<dbReference type="RefSeq" id="WP_386043846.1">
    <property type="nucleotide sequence ID" value="NZ_JBHUIO010000002.1"/>
</dbReference>
<evidence type="ECO:0000313" key="2">
    <source>
        <dbReference type="Proteomes" id="UP001597343"/>
    </source>
</evidence>
<reference evidence="2" key="1">
    <citation type="journal article" date="2019" name="Int. J. Syst. Evol. Microbiol.">
        <title>The Global Catalogue of Microorganisms (GCM) 10K type strain sequencing project: providing services to taxonomists for standard genome sequencing and annotation.</title>
        <authorList>
            <consortium name="The Broad Institute Genomics Platform"/>
            <consortium name="The Broad Institute Genome Sequencing Center for Infectious Disease"/>
            <person name="Wu L."/>
            <person name="Ma J."/>
        </authorList>
    </citation>
    <scope>NUCLEOTIDE SEQUENCE [LARGE SCALE GENOMIC DNA]</scope>
    <source>
        <strain evidence="2">CGMCC 1.13574</strain>
    </source>
</reference>